<protein>
    <submittedName>
        <fullName evidence="1">Uncharacterized protein</fullName>
    </submittedName>
</protein>
<organism evidence="1">
    <name type="scientific">Anguilla anguilla</name>
    <name type="common">European freshwater eel</name>
    <name type="synonym">Muraena anguilla</name>
    <dbReference type="NCBI Taxonomy" id="7936"/>
    <lineage>
        <taxon>Eukaryota</taxon>
        <taxon>Metazoa</taxon>
        <taxon>Chordata</taxon>
        <taxon>Craniata</taxon>
        <taxon>Vertebrata</taxon>
        <taxon>Euteleostomi</taxon>
        <taxon>Actinopterygii</taxon>
        <taxon>Neopterygii</taxon>
        <taxon>Teleostei</taxon>
        <taxon>Anguilliformes</taxon>
        <taxon>Anguillidae</taxon>
        <taxon>Anguilla</taxon>
    </lineage>
</organism>
<evidence type="ECO:0000313" key="1">
    <source>
        <dbReference type="EMBL" id="JAH41999.1"/>
    </source>
</evidence>
<reference evidence="1" key="2">
    <citation type="journal article" date="2015" name="Fish Shellfish Immunol.">
        <title>Early steps in the European eel (Anguilla anguilla)-Vibrio vulnificus interaction in the gills: Role of the RtxA13 toxin.</title>
        <authorList>
            <person name="Callol A."/>
            <person name="Pajuelo D."/>
            <person name="Ebbesson L."/>
            <person name="Teles M."/>
            <person name="MacKenzie S."/>
            <person name="Amaro C."/>
        </authorList>
    </citation>
    <scope>NUCLEOTIDE SEQUENCE</scope>
</reference>
<sequence length="57" mass="6537">MDSQGSLGQSLVAPWSKRTHEFYCFVPHCSRSHPLVTDYPCRPTSCQARDWMLCCCL</sequence>
<reference evidence="1" key="1">
    <citation type="submission" date="2014-11" db="EMBL/GenBank/DDBJ databases">
        <authorList>
            <person name="Amaro Gonzalez C."/>
        </authorList>
    </citation>
    <scope>NUCLEOTIDE SEQUENCE</scope>
</reference>
<dbReference type="EMBL" id="GBXM01066578">
    <property type="protein sequence ID" value="JAH41999.1"/>
    <property type="molecule type" value="Transcribed_RNA"/>
</dbReference>
<name>A0A0E9SKT4_ANGAN</name>
<accession>A0A0E9SKT4</accession>
<dbReference type="AlphaFoldDB" id="A0A0E9SKT4"/>
<proteinExistence type="predicted"/>